<comment type="caution">
    <text evidence="2">The sequence shown here is derived from an EMBL/GenBank/DDBJ whole genome shotgun (WGS) entry which is preliminary data.</text>
</comment>
<evidence type="ECO:0000256" key="1">
    <source>
        <dbReference type="SAM" id="MobiDB-lite"/>
    </source>
</evidence>
<dbReference type="Proteomes" id="UP001500212">
    <property type="component" value="Unassembled WGS sequence"/>
</dbReference>
<name>A0ABP8TSC4_9ACTN</name>
<feature type="compositionally biased region" description="Low complexity" evidence="1">
    <location>
        <begin position="12"/>
        <end position="21"/>
    </location>
</feature>
<gene>
    <name evidence="2" type="ORF">GCM10023195_60200</name>
</gene>
<feature type="region of interest" description="Disordered" evidence="1">
    <location>
        <begin position="1"/>
        <end position="69"/>
    </location>
</feature>
<proteinExistence type="predicted"/>
<sequence>MIHRMPLRRGCARLGGRCAGRVGDRRGEPQTPATEARILRRERLRQPRQTPAEPRPTHSNVREAVKVLR</sequence>
<feature type="compositionally biased region" description="Basic and acidic residues" evidence="1">
    <location>
        <begin position="60"/>
        <end position="69"/>
    </location>
</feature>
<feature type="compositionally biased region" description="Basic residues" evidence="1">
    <location>
        <begin position="1"/>
        <end position="11"/>
    </location>
</feature>
<accession>A0ABP8TSC4</accession>
<reference evidence="3" key="1">
    <citation type="journal article" date="2019" name="Int. J. Syst. Evol. Microbiol.">
        <title>The Global Catalogue of Microorganisms (GCM) 10K type strain sequencing project: providing services to taxonomists for standard genome sequencing and annotation.</title>
        <authorList>
            <consortium name="The Broad Institute Genomics Platform"/>
            <consortium name="The Broad Institute Genome Sequencing Center for Infectious Disease"/>
            <person name="Wu L."/>
            <person name="Ma J."/>
        </authorList>
    </citation>
    <scope>NUCLEOTIDE SEQUENCE [LARGE SCALE GENOMIC DNA]</scope>
    <source>
        <strain evidence="3">JCM 17938</strain>
    </source>
</reference>
<dbReference type="EMBL" id="BAABHJ010000023">
    <property type="protein sequence ID" value="GAA4613850.1"/>
    <property type="molecule type" value="Genomic_DNA"/>
</dbReference>
<evidence type="ECO:0000313" key="3">
    <source>
        <dbReference type="Proteomes" id="UP001500212"/>
    </source>
</evidence>
<protein>
    <submittedName>
        <fullName evidence="2">Uncharacterized protein</fullName>
    </submittedName>
</protein>
<evidence type="ECO:0000313" key="2">
    <source>
        <dbReference type="EMBL" id="GAA4613850.1"/>
    </source>
</evidence>
<keyword evidence="3" id="KW-1185">Reference proteome</keyword>
<organism evidence="2 3">
    <name type="scientific">Actinoallomurus liliacearum</name>
    <dbReference type="NCBI Taxonomy" id="1080073"/>
    <lineage>
        <taxon>Bacteria</taxon>
        <taxon>Bacillati</taxon>
        <taxon>Actinomycetota</taxon>
        <taxon>Actinomycetes</taxon>
        <taxon>Streptosporangiales</taxon>
        <taxon>Thermomonosporaceae</taxon>
        <taxon>Actinoallomurus</taxon>
    </lineage>
</organism>